<comment type="similarity">
    <text evidence="10">Belongs to the SGF11 family.</text>
</comment>
<dbReference type="Pfam" id="PF08209">
    <property type="entry name" value="Sgf11"/>
    <property type="match status" value="1"/>
</dbReference>
<feature type="compositionally biased region" description="Basic and acidic residues" evidence="11">
    <location>
        <begin position="59"/>
        <end position="72"/>
    </location>
</feature>
<sequence length="298" mass="32996">MQKPKASSDSHTSNSSTQITEEQREASNALFRRLLADRNRTLDELQQTHATLQKSIPKLLRESESGDKDSPKEIPNTKATLAFALFGDLIDECIYDVLSKVHRDTKRSLETCQLCQTKCRSYVVRPNTDIFGNHYNVNNLPSYKCMNCESTIASTRYATHLERCLGLAGRQSGRVASRRLGSSPNPSNASDDAGSSNEYDGPMSDRKRKKTPLASTSGSSRVKKFILAARLAINNNIYIYSVTVTVIIVQHSVYGILGVPVCFVAVLLPFVEITAYFIMWLGLGSHIWGTKETAASHS</sequence>
<dbReference type="RefSeq" id="XP_018297492.1">
    <property type="nucleotide sequence ID" value="XM_018443066.1"/>
</dbReference>
<reference evidence="14" key="1">
    <citation type="submission" date="2015-06" db="EMBL/GenBank/DDBJ databases">
        <title>Expansion of signal transduction pathways in fungi by whole-genome duplication.</title>
        <authorList>
            <consortium name="DOE Joint Genome Institute"/>
            <person name="Corrochano L.M."/>
            <person name="Kuo A."/>
            <person name="Marcet-Houben M."/>
            <person name="Polaino S."/>
            <person name="Salamov A."/>
            <person name="Villalobos J.M."/>
            <person name="Alvarez M.I."/>
            <person name="Avalos J."/>
            <person name="Benito E.P."/>
            <person name="Benoit I."/>
            <person name="Burger G."/>
            <person name="Camino L.P."/>
            <person name="Canovas D."/>
            <person name="Cerda-Olmedo E."/>
            <person name="Cheng J.-F."/>
            <person name="Dominguez A."/>
            <person name="Elias M."/>
            <person name="Eslava A.P."/>
            <person name="Glaser F."/>
            <person name="Grimwood J."/>
            <person name="Gutierrez G."/>
            <person name="Heitman J."/>
            <person name="Henrissat B."/>
            <person name="Iturriaga E.A."/>
            <person name="Lang B.F."/>
            <person name="Lavin J.L."/>
            <person name="Lee S."/>
            <person name="Li W."/>
            <person name="Lindquist E."/>
            <person name="Lopez-Garcia S."/>
            <person name="Luque E.M."/>
            <person name="Marcos A.T."/>
            <person name="Martin J."/>
            <person name="McCluskey K."/>
            <person name="Medina H.R."/>
            <person name="Miralles-Duran A."/>
            <person name="Miyazaki A."/>
            <person name="Munoz-Torres E."/>
            <person name="Oguiza J.A."/>
            <person name="Ohm R."/>
            <person name="Olmedo M."/>
            <person name="Orejas M."/>
            <person name="Ortiz-Castellanos L."/>
            <person name="Pisabarro A.G."/>
            <person name="Rodriguez-Romero J."/>
            <person name="Ruiz-Herrera J."/>
            <person name="Ruiz-Vazquez R."/>
            <person name="Sanz C."/>
            <person name="Schackwitz W."/>
            <person name="Schmutz J."/>
            <person name="Shahriari M."/>
            <person name="Shelest E."/>
            <person name="Silva-Franco F."/>
            <person name="Soanes D."/>
            <person name="Syed K."/>
            <person name="Tagua V.G."/>
            <person name="Talbot N.J."/>
            <person name="Thon M."/>
            <person name="De vries R.P."/>
            <person name="Wiebenga A."/>
            <person name="Yadav J.S."/>
            <person name="Braun E.L."/>
            <person name="Baker S."/>
            <person name="Garre V."/>
            <person name="Horwitz B."/>
            <person name="Torres-Martinez S."/>
            <person name="Idnurm A."/>
            <person name="Herrera-Estrella A."/>
            <person name="Gabaldon T."/>
            <person name="Grigoriev I.V."/>
        </authorList>
    </citation>
    <scope>NUCLEOTIDE SEQUENCE [LARGE SCALE GENOMIC DNA]</scope>
    <source>
        <strain evidence="14">NRRL 1555(-)</strain>
    </source>
</reference>
<comment type="subcellular location">
    <subcellularLocation>
        <location evidence="1 10">Nucleus</location>
    </subcellularLocation>
</comment>
<evidence type="ECO:0000256" key="9">
    <source>
        <dbReference type="ARBA" id="ARBA00023242"/>
    </source>
</evidence>
<keyword evidence="2" id="KW-0479">Metal-binding</keyword>
<dbReference type="GO" id="GO:0008270">
    <property type="term" value="F:zinc ion binding"/>
    <property type="evidence" value="ECO:0007669"/>
    <property type="project" value="UniProtKB-KW"/>
</dbReference>
<dbReference type="GO" id="GO:0071819">
    <property type="term" value="C:DUBm complex"/>
    <property type="evidence" value="ECO:0007669"/>
    <property type="project" value="TreeGrafter"/>
</dbReference>
<evidence type="ECO:0000256" key="7">
    <source>
        <dbReference type="ARBA" id="ARBA00023159"/>
    </source>
</evidence>
<feature type="region of interest" description="Disordered" evidence="11">
    <location>
        <begin position="1"/>
        <end position="24"/>
    </location>
</feature>
<evidence type="ECO:0000256" key="11">
    <source>
        <dbReference type="SAM" id="MobiDB-lite"/>
    </source>
</evidence>
<evidence type="ECO:0000256" key="1">
    <source>
        <dbReference type="ARBA" id="ARBA00004123"/>
    </source>
</evidence>
<keyword evidence="5" id="KW-0156">Chromatin regulator</keyword>
<dbReference type="VEuPathDB" id="FungiDB:PHYBLDRAFT_75520"/>
<evidence type="ECO:0000256" key="8">
    <source>
        <dbReference type="ARBA" id="ARBA00023163"/>
    </source>
</evidence>
<dbReference type="EMBL" id="KV440972">
    <property type="protein sequence ID" value="OAD79452.1"/>
    <property type="molecule type" value="Genomic_DNA"/>
</dbReference>
<dbReference type="OrthoDB" id="21557at2759"/>
<evidence type="ECO:0000313" key="14">
    <source>
        <dbReference type="Proteomes" id="UP000077315"/>
    </source>
</evidence>
<keyword evidence="7 10" id="KW-0010">Activator</keyword>
<dbReference type="InterPro" id="IPR051078">
    <property type="entry name" value="SGF11"/>
</dbReference>
<keyword evidence="12" id="KW-0472">Membrane</keyword>
<evidence type="ECO:0000256" key="6">
    <source>
        <dbReference type="ARBA" id="ARBA00023015"/>
    </source>
</evidence>
<feature type="compositionally biased region" description="Low complexity" evidence="11">
    <location>
        <begin position="7"/>
        <end position="16"/>
    </location>
</feature>
<evidence type="ECO:0000256" key="10">
    <source>
        <dbReference type="RuleBase" id="RU261113"/>
    </source>
</evidence>
<dbReference type="GO" id="GO:0000124">
    <property type="term" value="C:SAGA complex"/>
    <property type="evidence" value="ECO:0007669"/>
    <property type="project" value="TreeGrafter"/>
</dbReference>
<keyword evidence="4" id="KW-0862">Zinc</keyword>
<dbReference type="GO" id="GO:0003713">
    <property type="term" value="F:transcription coactivator activity"/>
    <property type="evidence" value="ECO:0007669"/>
    <property type="project" value="TreeGrafter"/>
</dbReference>
<dbReference type="PANTHER" id="PTHR46367">
    <property type="entry name" value="ATAXIN-7-LIKE PROTEIN 3"/>
    <property type="match status" value="1"/>
</dbReference>
<keyword evidence="3" id="KW-0863">Zinc-finger</keyword>
<keyword evidence="6" id="KW-0805">Transcription regulation</keyword>
<dbReference type="GO" id="GO:0006325">
    <property type="term" value="P:chromatin organization"/>
    <property type="evidence" value="ECO:0007669"/>
    <property type="project" value="UniProtKB-KW"/>
</dbReference>
<evidence type="ECO:0000256" key="12">
    <source>
        <dbReference type="SAM" id="Phobius"/>
    </source>
</evidence>
<dbReference type="STRING" id="763407.A0A162V220"/>
<dbReference type="GO" id="GO:0006357">
    <property type="term" value="P:regulation of transcription by RNA polymerase II"/>
    <property type="evidence" value="ECO:0007669"/>
    <property type="project" value="TreeGrafter"/>
</dbReference>
<keyword evidence="14" id="KW-1185">Reference proteome</keyword>
<name>A0A162V220_PHYB8</name>
<gene>
    <name evidence="13" type="ORF">PHYBLDRAFT_75520</name>
</gene>
<evidence type="ECO:0000256" key="3">
    <source>
        <dbReference type="ARBA" id="ARBA00022771"/>
    </source>
</evidence>
<evidence type="ECO:0000256" key="4">
    <source>
        <dbReference type="ARBA" id="ARBA00022833"/>
    </source>
</evidence>
<evidence type="ECO:0000313" key="13">
    <source>
        <dbReference type="EMBL" id="OAD79452.1"/>
    </source>
</evidence>
<feature type="transmembrane region" description="Helical" evidence="12">
    <location>
        <begin position="237"/>
        <end position="257"/>
    </location>
</feature>
<keyword evidence="12" id="KW-0812">Transmembrane</keyword>
<dbReference type="GeneID" id="29003972"/>
<dbReference type="Proteomes" id="UP000077315">
    <property type="component" value="Unassembled WGS sequence"/>
</dbReference>
<feature type="region of interest" description="Disordered" evidence="11">
    <location>
        <begin position="175"/>
        <end position="216"/>
    </location>
</feature>
<organism evidence="13 14">
    <name type="scientific">Phycomyces blakesleeanus (strain ATCC 8743b / DSM 1359 / FGSC 10004 / NBRC 33097 / NRRL 1555)</name>
    <dbReference type="NCBI Taxonomy" id="763407"/>
    <lineage>
        <taxon>Eukaryota</taxon>
        <taxon>Fungi</taxon>
        <taxon>Fungi incertae sedis</taxon>
        <taxon>Mucoromycota</taxon>
        <taxon>Mucoromycotina</taxon>
        <taxon>Mucoromycetes</taxon>
        <taxon>Mucorales</taxon>
        <taxon>Phycomycetaceae</taxon>
        <taxon>Phycomyces</taxon>
    </lineage>
</organism>
<accession>A0A162V220</accession>
<protein>
    <recommendedName>
        <fullName evidence="10">SAGA-associated factor 11</fullName>
    </recommendedName>
</protein>
<dbReference type="InterPro" id="IPR013246">
    <property type="entry name" value="SAGA_su_Sgf11"/>
</dbReference>
<keyword evidence="12" id="KW-1133">Transmembrane helix</keyword>
<feature type="region of interest" description="Disordered" evidence="11">
    <location>
        <begin position="53"/>
        <end position="74"/>
    </location>
</feature>
<dbReference type="AlphaFoldDB" id="A0A162V220"/>
<proteinExistence type="inferred from homology"/>
<keyword evidence="9" id="KW-0539">Nucleus</keyword>
<keyword evidence="8" id="KW-0804">Transcription</keyword>
<dbReference type="PANTHER" id="PTHR46367:SF1">
    <property type="entry name" value="ATAXIN-7-LIKE PROTEIN 3"/>
    <property type="match status" value="1"/>
</dbReference>
<dbReference type="InParanoid" id="A0A162V220"/>
<feature type="compositionally biased region" description="Polar residues" evidence="11">
    <location>
        <begin position="180"/>
        <end position="198"/>
    </location>
</feature>
<dbReference type="Gene3D" id="3.30.160.60">
    <property type="entry name" value="Classic Zinc Finger"/>
    <property type="match status" value="1"/>
</dbReference>
<evidence type="ECO:0000256" key="5">
    <source>
        <dbReference type="ARBA" id="ARBA00022853"/>
    </source>
</evidence>
<feature type="transmembrane region" description="Helical" evidence="12">
    <location>
        <begin position="263"/>
        <end position="283"/>
    </location>
</feature>
<evidence type="ECO:0000256" key="2">
    <source>
        <dbReference type="ARBA" id="ARBA00022723"/>
    </source>
</evidence>